<comment type="caution">
    <text evidence="2">The sequence shown here is derived from an EMBL/GenBank/DDBJ whole genome shotgun (WGS) entry which is preliminary data.</text>
</comment>
<feature type="compositionally biased region" description="Polar residues" evidence="1">
    <location>
        <begin position="29"/>
        <end position="41"/>
    </location>
</feature>
<evidence type="ECO:0000313" key="2">
    <source>
        <dbReference type="EMBL" id="KAG5284205.1"/>
    </source>
</evidence>
<dbReference type="AlphaFoldDB" id="A0AAV6HAD8"/>
<accession>A0AAV6HAD8</accession>
<dbReference type="PANTHER" id="PTHR45638:SF3">
    <property type="entry name" value="CYCLIC NUCLEOTIDE-GATED OLFACTORY CHANNEL"/>
    <property type="match status" value="1"/>
</dbReference>
<proteinExistence type="predicted"/>
<organism evidence="2 3">
    <name type="scientific">Alosa alosa</name>
    <name type="common">allis shad</name>
    <dbReference type="NCBI Taxonomy" id="278164"/>
    <lineage>
        <taxon>Eukaryota</taxon>
        <taxon>Metazoa</taxon>
        <taxon>Chordata</taxon>
        <taxon>Craniata</taxon>
        <taxon>Vertebrata</taxon>
        <taxon>Euteleostomi</taxon>
        <taxon>Actinopterygii</taxon>
        <taxon>Neopterygii</taxon>
        <taxon>Teleostei</taxon>
        <taxon>Clupei</taxon>
        <taxon>Clupeiformes</taxon>
        <taxon>Clupeoidei</taxon>
        <taxon>Clupeidae</taxon>
        <taxon>Alosa</taxon>
    </lineage>
</organism>
<keyword evidence="3" id="KW-1185">Reference proteome</keyword>
<dbReference type="GO" id="GO:0005223">
    <property type="term" value="F:intracellularly cGMP-activated cation channel activity"/>
    <property type="evidence" value="ECO:0007669"/>
    <property type="project" value="TreeGrafter"/>
</dbReference>
<name>A0AAV6HAD8_9TELE</name>
<dbReference type="SUPFAM" id="SSF81324">
    <property type="entry name" value="Voltage-gated potassium channels"/>
    <property type="match status" value="1"/>
</dbReference>
<reference evidence="2" key="1">
    <citation type="submission" date="2020-10" db="EMBL/GenBank/DDBJ databases">
        <title>Chromosome-scale genome assembly of the Allis shad, Alosa alosa.</title>
        <authorList>
            <person name="Margot Z."/>
            <person name="Christophe K."/>
            <person name="Cabau C."/>
            <person name="Louis A."/>
            <person name="Berthelot C."/>
            <person name="Parey E."/>
            <person name="Roest Crollius H."/>
            <person name="Montfort J."/>
            <person name="Robinson-Rechavi M."/>
            <person name="Bucao C."/>
            <person name="Bouchez O."/>
            <person name="Gislard M."/>
            <person name="Lluch J."/>
            <person name="Milhes M."/>
            <person name="Lampietro C."/>
            <person name="Lopez Roques C."/>
            <person name="Donnadieu C."/>
            <person name="Braasch I."/>
            <person name="Desvignes T."/>
            <person name="Postlethwait J."/>
            <person name="Bobe J."/>
            <person name="Guiguen Y."/>
        </authorList>
    </citation>
    <scope>NUCLEOTIDE SEQUENCE</scope>
    <source>
        <strain evidence="2">M-15738</strain>
        <tissue evidence="2">Blood</tissue>
    </source>
</reference>
<dbReference type="Proteomes" id="UP000823561">
    <property type="component" value="Chromosome 2"/>
</dbReference>
<evidence type="ECO:0000313" key="3">
    <source>
        <dbReference type="Proteomes" id="UP000823561"/>
    </source>
</evidence>
<dbReference type="GO" id="GO:0005886">
    <property type="term" value="C:plasma membrane"/>
    <property type="evidence" value="ECO:0007669"/>
    <property type="project" value="TreeGrafter"/>
</dbReference>
<dbReference type="PANTHER" id="PTHR45638">
    <property type="entry name" value="CYCLIC NUCLEOTIDE-GATED CATION CHANNEL SUBUNIT A"/>
    <property type="match status" value="1"/>
</dbReference>
<sequence length="383" mass="43026">MTGQGVANRSLSAHRLSVRSTLEDDQDGADSTISRSQSVCDDTSSELERVAALDPQAASRNSFRGRGALSRLVTLVVTLRDWAHRSLIEEEERPDSFLERFRGPELRPPPSRFSNTQTDANGNMDKAIKKKRETFVISPSDDMHYRWLFVIGGAVLYNWVLLVARACFDQLQTQNFIMWLVLDYLCDSIYILDTIYDLTKHGPSAVEPAWKPTNQNHPPPCNAWKRQRGKPPNTADIASLLQAGYQQRQQFQQQQQQLAMIIQLLSNLSSLPAPTAQPQPACSPPSTRVSCPVHCCPWLRAPEPRIGNPERFSGGNQVAGRSWRAAVSSLPCNPGLLPLKGRRVGYVITHLAGRARLWERAEFAARPQHVQPSTYSQRRCSRY</sequence>
<gene>
    <name evidence="2" type="ORF">AALO_G00024080</name>
</gene>
<dbReference type="GO" id="GO:0017071">
    <property type="term" value="C:intracellular cyclic nucleotide activated cation channel complex"/>
    <property type="evidence" value="ECO:0007669"/>
    <property type="project" value="TreeGrafter"/>
</dbReference>
<dbReference type="GO" id="GO:0030553">
    <property type="term" value="F:cGMP binding"/>
    <property type="evidence" value="ECO:0007669"/>
    <property type="project" value="TreeGrafter"/>
</dbReference>
<dbReference type="InterPro" id="IPR050866">
    <property type="entry name" value="CNG_cation_channel"/>
</dbReference>
<evidence type="ECO:0000256" key="1">
    <source>
        <dbReference type="SAM" id="MobiDB-lite"/>
    </source>
</evidence>
<feature type="region of interest" description="Disordered" evidence="1">
    <location>
        <begin position="17"/>
        <end position="41"/>
    </location>
</feature>
<dbReference type="GO" id="GO:0005222">
    <property type="term" value="F:intracellularly cAMP-activated cation channel activity"/>
    <property type="evidence" value="ECO:0007669"/>
    <property type="project" value="TreeGrafter"/>
</dbReference>
<protein>
    <submittedName>
        <fullName evidence="2">Uncharacterized protein</fullName>
    </submittedName>
</protein>
<dbReference type="EMBL" id="JADWDJ010000002">
    <property type="protein sequence ID" value="KAG5284205.1"/>
    <property type="molecule type" value="Genomic_DNA"/>
</dbReference>
<dbReference type="GO" id="GO:0044877">
    <property type="term" value="F:protein-containing complex binding"/>
    <property type="evidence" value="ECO:0007669"/>
    <property type="project" value="TreeGrafter"/>
</dbReference>